<dbReference type="Gene3D" id="2.60.40.1930">
    <property type="match status" value="1"/>
</dbReference>
<organism evidence="8 9">
    <name type="scientific">Halocaridina rubra</name>
    <name type="common">Hawaiian red shrimp</name>
    <dbReference type="NCBI Taxonomy" id="373956"/>
    <lineage>
        <taxon>Eukaryota</taxon>
        <taxon>Metazoa</taxon>
        <taxon>Ecdysozoa</taxon>
        <taxon>Arthropoda</taxon>
        <taxon>Crustacea</taxon>
        <taxon>Multicrustacea</taxon>
        <taxon>Malacostraca</taxon>
        <taxon>Eumalacostraca</taxon>
        <taxon>Eucarida</taxon>
        <taxon>Decapoda</taxon>
        <taxon>Pleocyemata</taxon>
        <taxon>Caridea</taxon>
        <taxon>Atyoidea</taxon>
        <taxon>Atyidae</taxon>
        <taxon>Halocaridina</taxon>
    </lineage>
</organism>
<dbReference type="EMBL" id="JAXCGZ010006053">
    <property type="protein sequence ID" value="KAK7080211.1"/>
    <property type="molecule type" value="Genomic_DNA"/>
</dbReference>
<dbReference type="Pfam" id="PF01835">
    <property type="entry name" value="MG2"/>
    <property type="match status" value="1"/>
</dbReference>
<comment type="function">
    <text evidence="3">Binds covalently through a thioester bond to the pathogen surface resulting in pathogen clearance.</text>
</comment>
<evidence type="ECO:0000256" key="2">
    <source>
        <dbReference type="ARBA" id="ARBA00023180"/>
    </source>
</evidence>
<dbReference type="FunFam" id="2.60.40.1930:FF:000001">
    <property type="entry name" value="CD109 isoform 3"/>
    <property type="match status" value="1"/>
</dbReference>
<evidence type="ECO:0000256" key="5">
    <source>
        <dbReference type="ARBA" id="ARBA00078071"/>
    </source>
</evidence>
<gene>
    <name evidence="8" type="primary">A2M_1</name>
    <name evidence="8" type="ORF">SK128_001246</name>
</gene>
<proteinExistence type="predicted"/>
<dbReference type="AlphaFoldDB" id="A0AAN9A4C1"/>
<reference evidence="8 9" key="1">
    <citation type="submission" date="2023-11" db="EMBL/GenBank/DDBJ databases">
        <title>Halocaridina rubra genome assembly.</title>
        <authorList>
            <person name="Smith C."/>
        </authorList>
    </citation>
    <scope>NUCLEOTIDE SEQUENCE [LARGE SCALE GENOMIC DNA]</scope>
    <source>
        <strain evidence="8">EP-1</strain>
        <tissue evidence="8">Whole</tissue>
    </source>
</reference>
<name>A0AAN9A4C1_HALRR</name>
<comment type="subunit">
    <text evidence="4">Heterodimer of a TEP1-N chain and an TEP1-C chain non-covalently linked. Forms a complex composed of TEP1-N and TEP1-C heterodimer, LRIM1 and APL1C; the interaction stabilizes TEP1-N and TEP1-C heterodimer, prevents its binding to tissues while circulating in the hemolymph and protects the thioester bond from hydrolysis. Mature TEP1 and to a lesser extent full-length TEP1 interact with SPCLIP1; the interaction is induced by microbial infection.</text>
</comment>
<keyword evidence="1" id="KW-0732">Signal</keyword>
<dbReference type="Pfam" id="PF17791">
    <property type="entry name" value="MG3"/>
    <property type="match status" value="1"/>
</dbReference>
<feature type="non-terminal residue" evidence="8">
    <location>
        <position position="1"/>
    </location>
</feature>
<feature type="domain" description="Macroglobulin" evidence="7">
    <location>
        <begin position="198"/>
        <end position="277"/>
    </location>
</feature>
<dbReference type="InterPro" id="IPR050473">
    <property type="entry name" value="A2M/Complement_sys"/>
</dbReference>
<dbReference type="InterPro" id="IPR041555">
    <property type="entry name" value="MG3"/>
</dbReference>
<dbReference type="InterPro" id="IPR002890">
    <property type="entry name" value="MG2"/>
</dbReference>
<evidence type="ECO:0000256" key="4">
    <source>
        <dbReference type="ARBA" id="ARBA00063781"/>
    </source>
</evidence>
<keyword evidence="2" id="KW-0325">Glycoprotein</keyword>
<dbReference type="PANTHER" id="PTHR11412:SF171">
    <property type="entry name" value="PREGNANCY ZONE PROTEIN-LIKE PROTEIN"/>
    <property type="match status" value="1"/>
</dbReference>
<keyword evidence="9" id="KW-1185">Reference proteome</keyword>
<feature type="domain" description="Macroglobulin" evidence="6">
    <location>
        <begin position="101"/>
        <end position="196"/>
    </location>
</feature>
<dbReference type="PANTHER" id="PTHR11412">
    <property type="entry name" value="MACROGLOBULIN / COMPLEMENT"/>
    <property type="match status" value="1"/>
</dbReference>
<protein>
    <recommendedName>
        <fullName evidence="5">TEP1-F</fullName>
    </recommendedName>
</protein>
<evidence type="ECO:0000259" key="7">
    <source>
        <dbReference type="Pfam" id="PF17791"/>
    </source>
</evidence>
<sequence length="334" mass="37506">NYVITTPRKWTTGETVQVCIFVSDPSSSENSINIELKADNSEEPIIPWRIIQLPPGRTEFCDKVLVPSVTYRNAKLQIKGTLGGEKISYNKDITLATGVAKTFIQTDKFLYKPGQEVQFRMLTVNGPFLKISTEQYPLIWVETPSGSRIVQWNNVENLSGLIHRSFTLSEEPEEGTYKIGVRPMGNADQVYRTFKVEEYTLPRFEVTVKPPKYILGTDTEFSFTVCAKYTYGQPVKGNLTFELDNGGWGSSKKTITLNRQISGCMDVPILADDIQMNGDDYFVYSVSAKATVEEDGTGEVFSGKARADVDRTALKFESVSREEYMKPNVPFTGK</sequence>
<dbReference type="GO" id="GO:0004866">
    <property type="term" value="F:endopeptidase inhibitor activity"/>
    <property type="evidence" value="ECO:0007669"/>
    <property type="project" value="InterPro"/>
</dbReference>
<evidence type="ECO:0000313" key="9">
    <source>
        <dbReference type="Proteomes" id="UP001381693"/>
    </source>
</evidence>
<dbReference type="Proteomes" id="UP001381693">
    <property type="component" value="Unassembled WGS sequence"/>
</dbReference>
<evidence type="ECO:0000256" key="3">
    <source>
        <dbReference type="ARBA" id="ARBA00057615"/>
    </source>
</evidence>
<comment type="caution">
    <text evidence="8">The sequence shown here is derived from an EMBL/GenBank/DDBJ whole genome shotgun (WGS) entry which is preliminary data.</text>
</comment>
<accession>A0AAN9A4C1</accession>
<evidence type="ECO:0000259" key="6">
    <source>
        <dbReference type="Pfam" id="PF01835"/>
    </source>
</evidence>
<feature type="non-terminal residue" evidence="8">
    <location>
        <position position="334"/>
    </location>
</feature>
<evidence type="ECO:0000256" key="1">
    <source>
        <dbReference type="ARBA" id="ARBA00022729"/>
    </source>
</evidence>
<evidence type="ECO:0000313" key="8">
    <source>
        <dbReference type="EMBL" id="KAK7080211.1"/>
    </source>
</evidence>
<dbReference type="Gene3D" id="2.60.40.1940">
    <property type="match status" value="1"/>
</dbReference>